<name>A0A8X6UIV5_NEPPI</name>
<proteinExistence type="predicted"/>
<protein>
    <submittedName>
        <fullName evidence="2">Uncharacterized protein</fullName>
    </submittedName>
</protein>
<evidence type="ECO:0000313" key="2">
    <source>
        <dbReference type="EMBL" id="GFU19411.1"/>
    </source>
</evidence>
<dbReference type="OrthoDB" id="6467135at2759"/>
<evidence type="ECO:0000313" key="3">
    <source>
        <dbReference type="Proteomes" id="UP000887013"/>
    </source>
</evidence>
<comment type="caution">
    <text evidence="2">The sequence shown here is derived from an EMBL/GenBank/DDBJ whole genome shotgun (WGS) entry which is preliminary data.</text>
</comment>
<evidence type="ECO:0000256" key="1">
    <source>
        <dbReference type="SAM" id="MobiDB-lite"/>
    </source>
</evidence>
<accession>A0A8X6UIV5</accession>
<keyword evidence="3" id="KW-1185">Reference proteome</keyword>
<organism evidence="2 3">
    <name type="scientific">Nephila pilipes</name>
    <name type="common">Giant wood spider</name>
    <name type="synonym">Nephila maculata</name>
    <dbReference type="NCBI Taxonomy" id="299642"/>
    <lineage>
        <taxon>Eukaryota</taxon>
        <taxon>Metazoa</taxon>
        <taxon>Ecdysozoa</taxon>
        <taxon>Arthropoda</taxon>
        <taxon>Chelicerata</taxon>
        <taxon>Arachnida</taxon>
        <taxon>Araneae</taxon>
        <taxon>Araneomorphae</taxon>
        <taxon>Entelegynae</taxon>
        <taxon>Araneoidea</taxon>
        <taxon>Nephilidae</taxon>
        <taxon>Nephila</taxon>
    </lineage>
</organism>
<reference evidence="2" key="1">
    <citation type="submission" date="2020-08" db="EMBL/GenBank/DDBJ databases">
        <title>Multicomponent nature underlies the extraordinary mechanical properties of spider dragline silk.</title>
        <authorList>
            <person name="Kono N."/>
            <person name="Nakamura H."/>
            <person name="Mori M."/>
            <person name="Yoshida Y."/>
            <person name="Ohtoshi R."/>
            <person name="Malay A.D."/>
            <person name="Moran D.A.P."/>
            <person name="Tomita M."/>
            <person name="Numata K."/>
            <person name="Arakawa K."/>
        </authorList>
    </citation>
    <scope>NUCLEOTIDE SEQUENCE</scope>
</reference>
<dbReference type="EMBL" id="BMAW01031060">
    <property type="protein sequence ID" value="GFU19411.1"/>
    <property type="molecule type" value="Genomic_DNA"/>
</dbReference>
<gene>
    <name evidence="2" type="primary">AVEN_239900_1</name>
    <name evidence="2" type="ORF">NPIL_31621</name>
</gene>
<dbReference type="AlphaFoldDB" id="A0A8X6UIV5"/>
<feature type="compositionally biased region" description="Basic residues" evidence="1">
    <location>
        <begin position="36"/>
        <end position="47"/>
    </location>
</feature>
<feature type="region of interest" description="Disordered" evidence="1">
    <location>
        <begin position="1"/>
        <end position="64"/>
    </location>
</feature>
<dbReference type="Proteomes" id="UP000887013">
    <property type="component" value="Unassembled WGS sequence"/>
</dbReference>
<feature type="compositionally biased region" description="Basic and acidic residues" evidence="1">
    <location>
        <begin position="48"/>
        <end position="64"/>
    </location>
</feature>
<sequence>MGEKWGSCHVPPTYGKNCKTMGSSRAKRLGTPVKVERRHKGKGTHRWKSSDSPETQEKRDGPIGVLRGEKETIGYEDTLRGEHVSEEDYEHAKNVWSTFKIKSLGEYHDLYVTSDVLLLADVPGADGEITHSSDDALKNLFGVPSSSASLIGSTGSIYSYISFCTNGRADKKFGLVEEYGDFRVVLKIYDGSTCAKNPQKYWVGKERELDITLSKRSPLMTKVNSLFLATYESIQRRVADLKRSANFHPFY</sequence>